<name>C6M7A1_NEISI</name>
<dbReference type="RefSeq" id="WP_003759617.1">
    <property type="nucleotide sequence ID" value="NZ_ACKO02000015.1"/>
</dbReference>
<evidence type="ECO:0000256" key="2">
    <source>
        <dbReference type="SAM" id="MobiDB-lite"/>
    </source>
</evidence>
<gene>
    <name evidence="3" type="ORF">NEISICOT_02408</name>
</gene>
<organism evidence="3 4">
    <name type="scientific">Neisseria sicca ATCC 29256</name>
    <dbReference type="NCBI Taxonomy" id="547045"/>
    <lineage>
        <taxon>Bacteria</taxon>
        <taxon>Pseudomonadati</taxon>
        <taxon>Pseudomonadota</taxon>
        <taxon>Betaproteobacteria</taxon>
        <taxon>Neisseriales</taxon>
        <taxon>Neisseriaceae</taxon>
        <taxon>Neisseria</taxon>
    </lineage>
</organism>
<dbReference type="AlphaFoldDB" id="C6M7A1"/>
<proteinExistence type="predicted"/>
<reference evidence="3" key="1">
    <citation type="submission" date="2009-07" db="EMBL/GenBank/DDBJ databases">
        <authorList>
            <person name="Weinstock G."/>
            <person name="Sodergren E."/>
            <person name="Clifton S."/>
            <person name="Fulton L."/>
            <person name="Fulton B."/>
            <person name="Courtney L."/>
            <person name="Fronick C."/>
            <person name="Harrison M."/>
            <person name="Strong C."/>
            <person name="Farmer C."/>
            <person name="Delahaunty K."/>
            <person name="Markovic C."/>
            <person name="Hall O."/>
            <person name="Minx P."/>
            <person name="Tomlinson C."/>
            <person name="Mitreva M."/>
            <person name="Nelson J."/>
            <person name="Hou S."/>
            <person name="Wollam A."/>
            <person name="Pepin K.H."/>
            <person name="Johnson M."/>
            <person name="Bhonagiri V."/>
            <person name="Nash W.E."/>
            <person name="Warren W."/>
            <person name="Chinwalla A."/>
            <person name="Mardis E.R."/>
            <person name="Wilson R.K."/>
        </authorList>
    </citation>
    <scope>NUCLEOTIDE SEQUENCE [LARGE SCALE GENOMIC DNA]</scope>
    <source>
        <strain evidence="3">ATCC 29256</strain>
    </source>
</reference>
<dbReference type="EMBL" id="ACKO02000015">
    <property type="protein sequence ID" value="EET43824.1"/>
    <property type="molecule type" value="Genomic_DNA"/>
</dbReference>
<accession>C6M7A1</accession>
<evidence type="ECO:0000313" key="4">
    <source>
        <dbReference type="Proteomes" id="UP000005365"/>
    </source>
</evidence>
<sequence>MAENENKQPAGSRRMKILQQSLVKKQAAFDQRLQNHFDDVRSANGQPLNDKRNGQTTLNRWERQNDGLRTADKEIEKTQRAIEREQAAIDRVNNADIPAFLKPMIESGEITQWRKFPNRFFVSGVEKARIIWDKDKQQFGYAYLQGVKGEQFTKFRDTYNHILALHRQERENETKQEAASEKNEARPAQEPAEKLPEISVKRPSQLPTMPDFGLKGEDLRAFNRGWQNAADSLDAVIAKQSEKIAERIALLEKAGIPYVRMEAFMDKINGGEVNGYGEKHTVQRLTELEQFTERLRDKTMKPSGYIGTGYKNPRTTAFTALGCDIADTYAKLDPAIPYYEDRNIVAWLSHHPVPQQIRPAPTTKGSNTAVIQQSLEERLQEVQGQYEKRLSDMNADGQKKHRILEAGMENLIKGLPEQTQLQARLNFYQTQYGRLTTQKDLEQPPEQQELFYGR</sequence>
<dbReference type="Proteomes" id="UP000005365">
    <property type="component" value="Unassembled WGS sequence"/>
</dbReference>
<feature type="coiled-coil region" evidence="1">
    <location>
        <begin position="68"/>
        <end position="95"/>
    </location>
</feature>
<feature type="region of interest" description="Disordered" evidence="2">
    <location>
        <begin position="168"/>
        <end position="196"/>
    </location>
</feature>
<evidence type="ECO:0000313" key="3">
    <source>
        <dbReference type="EMBL" id="EET43824.1"/>
    </source>
</evidence>
<keyword evidence="4" id="KW-1185">Reference proteome</keyword>
<dbReference type="eggNOG" id="ENOG5032UR6">
    <property type="taxonomic scope" value="Bacteria"/>
</dbReference>
<evidence type="ECO:0000256" key="1">
    <source>
        <dbReference type="SAM" id="Coils"/>
    </source>
</evidence>
<comment type="caution">
    <text evidence="3">The sequence shown here is derived from an EMBL/GenBank/DDBJ whole genome shotgun (WGS) entry which is preliminary data.</text>
</comment>
<keyword evidence="1" id="KW-0175">Coiled coil</keyword>
<protein>
    <submittedName>
        <fullName evidence="3">Uncharacterized protein</fullName>
    </submittedName>
</protein>